<accession>A0A0M3DML6</accession>
<gene>
    <name evidence="2" type="ORF">VN21_02050</name>
</gene>
<protein>
    <recommendedName>
        <fullName evidence="4">Flagellar biosynthesis protein FliZ</fullName>
    </recommendedName>
</protein>
<evidence type="ECO:0000313" key="2">
    <source>
        <dbReference type="EMBL" id="KKY02647.1"/>
    </source>
</evidence>
<organism evidence="2 3">
    <name type="scientific">Paraclostridium benzoelyticum</name>
    <dbReference type="NCBI Taxonomy" id="1629550"/>
    <lineage>
        <taxon>Bacteria</taxon>
        <taxon>Bacillati</taxon>
        <taxon>Bacillota</taxon>
        <taxon>Clostridia</taxon>
        <taxon>Peptostreptococcales</taxon>
        <taxon>Peptostreptococcaceae</taxon>
        <taxon>Paraclostridium</taxon>
    </lineage>
</organism>
<dbReference type="AlphaFoldDB" id="A0A0M3DML6"/>
<keyword evidence="1" id="KW-0812">Transmembrane</keyword>
<reference evidence="2 3" key="1">
    <citation type="submission" date="2015-04" db="EMBL/GenBank/DDBJ databases">
        <title>Microcin producing Clostridium sp. JC272T.</title>
        <authorList>
            <person name="Jyothsna T."/>
            <person name="Sasikala C."/>
            <person name="Ramana C."/>
        </authorList>
    </citation>
    <scope>NUCLEOTIDE SEQUENCE [LARGE SCALE GENOMIC DNA]</scope>
    <source>
        <strain evidence="2 3">JC272</strain>
    </source>
</reference>
<dbReference type="Proteomes" id="UP000034407">
    <property type="component" value="Unassembled WGS sequence"/>
</dbReference>
<comment type="caution">
    <text evidence="2">The sequence shown here is derived from an EMBL/GenBank/DDBJ whole genome shotgun (WGS) entry which is preliminary data.</text>
</comment>
<name>A0A0M3DML6_9FIRM</name>
<proteinExistence type="predicted"/>
<dbReference type="EMBL" id="LBBT01000038">
    <property type="protein sequence ID" value="KKY02647.1"/>
    <property type="molecule type" value="Genomic_DNA"/>
</dbReference>
<evidence type="ECO:0008006" key="4">
    <source>
        <dbReference type="Google" id="ProtNLM"/>
    </source>
</evidence>
<keyword evidence="3" id="KW-1185">Reference proteome</keyword>
<keyword evidence="1" id="KW-1133">Transmembrane helix</keyword>
<feature type="transmembrane region" description="Helical" evidence="1">
    <location>
        <begin position="7"/>
        <end position="26"/>
    </location>
</feature>
<dbReference type="PATRIC" id="fig|1629550.3.peg.3069"/>
<sequence>MYETLRYLVNLSAFIILMIGVIAIAYKMNGINLQNVGMYKYTKILEKVGINKDTYLVVLKTGEDGCVLLVSNNNIERIKDLTPEDVKEIEDKRQKNNVLKGDKLKFKKLNLKKDIQSPINLIGKLKEKKDANTK</sequence>
<dbReference type="OrthoDB" id="1926996at2"/>
<evidence type="ECO:0000313" key="3">
    <source>
        <dbReference type="Proteomes" id="UP000034407"/>
    </source>
</evidence>
<dbReference type="RefSeq" id="WP_046821806.1">
    <property type="nucleotide sequence ID" value="NZ_LBBT01000038.1"/>
</dbReference>
<keyword evidence="1" id="KW-0472">Membrane</keyword>
<evidence type="ECO:0000256" key="1">
    <source>
        <dbReference type="SAM" id="Phobius"/>
    </source>
</evidence>